<dbReference type="Proteomes" id="UP000503349">
    <property type="component" value="Chromosome 17"/>
</dbReference>
<reference evidence="1 2" key="1">
    <citation type="submission" date="2019-02" db="EMBL/GenBank/DDBJ databases">
        <title>Opniocepnalus argus genome.</title>
        <authorList>
            <person name="Zhou C."/>
            <person name="Xiao S."/>
        </authorList>
    </citation>
    <scope>NUCLEOTIDE SEQUENCE [LARGE SCALE GENOMIC DNA]</scope>
    <source>
        <strain evidence="1">OARG1902GOOAL</strain>
        <tissue evidence="1">Muscle</tissue>
    </source>
</reference>
<reference evidence="2" key="2">
    <citation type="submission" date="2019-02" db="EMBL/GenBank/DDBJ databases">
        <title>Opniocepnalus argus Var Kimnra genome.</title>
        <authorList>
            <person name="Zhou C."/>
            <person name="Xiao S."/>
        </authorList>
    </citation>
    <scope>NUCLEOTIDE SEQUENCE [LARGE SCALE GENOMIC DNA]</scope>
</reference>
<organism evidence="1 2">
    <name type="scientific">Channa argus</name>
    <name type="common">Northern snakehead</name>
    <name type="synonym">Ophicephalus argus</name>
    <dbReference type="NCBI Taxonomy" id="215402"/>
    <lineage>
        <taxon>Eukaryota</taxon>
        <taxon>Metazoa</taxon>
        <taxon>Chordata</taxon>
        <taxon>Craniata</taxon>
        <taxon>Vertebrata</taxon>
        <taxon>Euteleostomi</taxon>
        <taxon>Actinopterygii</taxon>
        <taxon>Neopterygii</taxon>
        <taxon>Teleostei</taxon>
        <taxon>Neoteleostei</taxon>
        <taxon>Acanthomorphata</taxon>
        <taxon>Anabantaria</taxon>
        <taxon>Anabantiformes</taxon>
        <taxon>Channoidei</taxon>
        <taxon>Channidae</taxon>
        <taxon>Channa</taxon>
    </lineage>
</organism>
<accession>A0A6G1QIF4</accession>
<proteinExistence type="predicted"/>
<name>A0A6G1QIF4_CHAAH</name>
<evidence type="ECO:0000313" key="1">
    <source>
        <dbReference type="EMBL" id="KAF3702247.1"/>
    </source>
</evidence>
<dbReference type="EMBL" id="CM015728">
    <property type="protein sequence ID" value="KAF3702247.1"/>
    <property type="molecule type" value="Genomic_DNA"/>
</dbReference>
<evidence type="ECO:0000313" key="2">
    <source>
        <dbReference type="Proteomes" id="UP000503349"/>
    </source>
</evidence>
<keyword evidence="2" id="KW-1185">Reference proteome</keyword>
<dbReference type="AlphaFoldDB" id="A0A6G1QIF4"/>
<protein>
    <submittedName>
        <fullName evidence="1">Uncharacterized protein</fullName>
    </submittedName>
</protein>
<gene>
    <name evidence="1" type="ORF">EXN66_Car017935</name>
</gene>
<sequence length="65" mass="7214">MPSETPAFHLFAANSLDGCYHFLMSVFPHNKSNRGFPPQNMFPLSSISSDMSLGPEDSAAFLHRK</sequence>